<gene>
    <name evidence="3" type="ORF">V8P97_07760</name>
</gene>
<protein>
    <recommendedName>
        <fullName evidence="5">ABC transporter ATP-binding protein</fullName>
    </recommendedName>
</protein>
<keyword evidence="2" id="KW-1133">Transmembrane helix</keyword>
<name>A0ABU8ZPZ8_9BIFI</name>
<organism evidence="3 4">
    <name type="scientific">Bifidobacterium favimelis</name>
    <dbReference type="NCBI Taxonomy" id="3122979"/>
    <lineage>
        <taxon>Bacteria</taxon>
        <taxon>Bacillati</taxon>
        <taxon>Actinomycetota</taxon>
        <taxon>Actinomycetes</taxon>
        <taxon>Bifidobacteriales</taxon>
        <taxon>Bifidobacteriaceae</taxon>
        <taxon>Bifidobacterium</taxon>
    </lineage>
</organism>
<accession>A0ABU8ZPZ8</accession>
<feature type="transmembrane region" description="Helical" evidence="2">
    <location>
        <begin position="247"/>
        <end position="265"/>
    </location>
</feature>
<evidence type="ECO:0000313" key="4">
    <source>
        <dbReference type="Proteomes" id="UP001373159"/>
    </source>
</evidence>
<proteinExistence type="predicted"/>
<dbReference type="RefSeq" id="WP_340470112.1">
    <property type="nucleotide sequence ID" value="NZ_JBANBB010000003.1"/>
</dbReference>
<keyword evidence="4" id="KW-1185">Reference proteome</keyword>
<feature type="transmembrane region" description="Helical" evidence="2">
    <location>
        <begin position="21"/>
        <end position="38"/>
    </location>
</feature>
<keyword evidence="2" id="KW-0472">Membrane</keyword>
<comment type="caution">
    <text evidence="3">The sequence shown here is derived from an EMBL/GenBank/DDBJ whole genome shotgun (WGS) entry which is preliminary data.</text>
</comment>
<keyword evidence="2" id="KW-0812">Transmembrane</keyword>
<reference evidence="3 4" key="1">
    <citation type="submission" date="2024-02" db="EMBL/GenBank/DDBJ databases">
        <title>Bifidobacterium honeyensis sp. nov., isolated from the comb honey.</title>
        <authorList>
            <person name="Liu W."/>
            <person name="Li Y."/>
        </authorList>
    </citation>
    <scope>NUCLEOTIDE SEQUENCE [LARGE SCALE GENOMIC DNA]</scope>
    <source>
        <strain evidence="3 4">IMAU50988</strain>
    </source>
</reference>
<feature type="transmembrane region" description="Helical" evidence="2">
    <location>
        <begin position="286"/>
        <end position="311"/>
    </location>
</feature>
<feature type="region of interest" description="Disordered" evidence="1">
    <location>
        <begin position="76"/>
        <end position="102"/>
    </location>
</feature>
<evidence type="ECO:0008006" key="5">
    <source>
        <dbReference type="Google" id="ProtNLM"/>
    </source>
</evidence>
<dbReference type="EMBL" id="JBANBB010000003">
    <property type="protein sequence ID" value="MEK0307348.1"/>
    <property type="molecule type" value="Genomic_DNA"/>
</dbReference>
<evidence type="ECO:0000256" key="2">
    <source>
        <dbReference type="SAM" id="Phobius"/>
    </source>
</evidence>
<dbReference type="Proteomes" id="UP001373159">
    <property type="component" value="Unassembled WGS sequence"/>
</dbReference>
<evidence type="ECO:0000256" key="1">
    <source>
        <dbReference type="SAM" id="MobiDB-lite"/>
    </source>
</evidence>
<feature type="transmembrane region" description="Helical" evidence="2">
    <location>
        <begin position="331"/>
        <end position="349"/>
    </location>
</feature>
<sequence>MRFKSICSEAWRNLSSGTSRTLLMFLAVFMIGGLLGGYEALTVGGLEATAAARINAQADTKTVLGAPVDGRQCDRISSVDKGPQASGAIRKGPQLTPLSTPGKDLASFEVTPGILDLILTGPKNRAAPSNPSGVWVPTDLAKDFGLSAGSRFETDHGTIRVAGIFDWPNDGRDTRFQYAVITPVSSGDGVFNECWAKQWPASPQGDSLLYSTTLVSSGKSQSGIMPLNKGYDSHYDAVASYRGRLTVWLPLVGLAVGLLLGIISVHRRRLEYAGALHSGQGKGAQLVGMGLETACWSGLGLICTGGVLLAVTRVVALADPWLVLWTAMRTPLALFAGCLIGALASGCLIRESRLFALFKDR</sequence>
<evidence type="ECO:0000313" key="3">
    <source>
        <dbReference type="EMBL" id="MEK0307348.1"/>
    </source>
</evidence>